<dbReference type="AlphaFoldDB" id="A0A1B6DQP0"/>
<sequence>FLENDNISNSVNIQSTAEKDNGLLKRDVFLKISVQNEIDEAKTDSTNNIQFKKRTSSPDNKPVKKIRFMKGYKVDYIRREDFVSEKAWRKFLEYRKYKDCKLIAAHKRNSRLHVKLNNLCGMVDHLKEKEEFDATEYLKLGSNMIYCILEPIICLLWVQLTR</sequence>
<gene>
    <name evidence="1" type="ORF">g.13229</name>
</gene>
<reference evidence="1" key="1">
    <citation type="submission" date="2015-12" db="EMBL/GenBank/DDBJ databases">
        <title>De novo transcriptome assembly of four potential Pierce s Disease insect vectors from Arizona vineyards.</title>
        <authorList>
            <person name="Tassone E.E."/>
        </authorList>
    </citation>
    <scope>NUCLEOTIDE SEQUENCE</scope>
</reference>
<name>A0A1B6DQP0_9HEMI</name>
<organism evidence="1">
    <name type="scientific">Clastoptera arizonana</name>
    <name type="common">Arizona spittle bug</name>
    <dbReference type="NCBI Taxonomy" id="38151"/>
    <lineage>
        <taxon>Eukaryota</taxon>
        <taxon>Metazoa</taxon>
        <taxon>Ecdysozoa</taxon>
        <taxon>Arthropoda</taxon>
        <taxon>Hexapoda</taxon>
        <taxon>Insecta</taxon>
        <taxon>Pterygota</taxon>
        <taxon>Neoptera</taxon>
        <taxon>Paraneoptera</taxon>
        <taxon>Hemiptera</taxon>
        <taxon>Auchenorrhyncha</taxon>
        <taxon>Cercopoidea</taxon>
        <taxon>Clastopteridae</taxon>
        <taxon>Clastoptera</taxon>
    </lineage>
</organism>
<evidence type="ECO:0000313" key="1">
    <source>
        <dbReference type="EMBL" id="JAS27991.1"/>
    </source>
</evidence>
<dbReference type="EMBL" id="GEDC01009307">
    <property type="protein sequence ID" value="JAS27991.1"/>
    <property type="molecule type" value="Transcribed_RNA"/>
</dbReference>
<feature type="non-terminal residue" evidence="1">
    <location>
        <position position="1"/>
    </location>
</feature>
<protein>
    <submittedName>
        <fullName evidence="1">Uncharacterized protein</fullName>
    </submittedName>
</protein>
<proteinExistence type="predicted"/>
<accession>A0A1B6DQP0</accession>